<protein>
    <recommendedName>
        <fullName evidence="5">Nucleic acid-binding protein</fullName>
    </recommendedName>
</protein>
<dbReference type="Proteomes" id="UP000060390">
    <property type="component" value="Chromosome"/>
</dbReference>
<dbReference type="OrthoDB" id="214513at2157"/>
<dbReference type="RefSeq" id="WP_050048169.1">
    <property type="nucleotide sequence ID" value="NZ_CP008874.1"/>
</dbReference>
<dbReference type="EMBL" id="CP011564">
    <property type="protein sequence ID" value="ALG81803.1"/>
    <property type="molecule type" value="Genomic_DNA"/>
</dbReference>
<reference evidence="1 4" key="1">
    <citation type="journal article" date="2015" name="ISME J.">
        <title>Elemental sulfur and acetate can support life of a novel strictly anaerobic haloarchaeon.</title>
        <authorList>
            <person name="Sorokin D.Y."/>
            <person name="Kublanov I.V."/>
            <person name="Gavrilov S.N."/>
            <person name="Rojo D."/>
            <person name="Roman P."/>
            <person name="Golyshin P.N."/>
            <person name="Slepak V.Z."/>
            <person name="Smedile F."/>
            <person name="Ferrer M."/>
            <person name="Messina E."/>
            <person name="La Cono V."/>
            <person name="Yakimov M.M."/>
        </authorList>
    </citation>
    <scope>NUCLEOTIDE SEQUENCE [LARGE SCALE GENOMIC DNA]</scope>
    <source>
        <strain evidence="1 4">HSR2</strain>
    </source>
</reference>
<dbReference type="InterPro" id="IPR021799">
    <property type="entry name" value="PIN-like_prokaryotic"/>
</dbReference>
<evidence type="ECO:0000313" key="1">
    <source>
        <dbReference type="EMBL" id="AKH97401.1"/>
    </source>
</evidence>
<dbReference type="Pfam" id="PF11848">
    <property type="entry name" value="DUF3368"/>
    <property type="match status" value="1"/>
</dbReference>
<dbReference type="GeneID" id="26010264"/>
<evidence type="ECO:0008006" key="5">
    <source>
        <dbReference type="Google" id="ProtNLM"/>
    </source>
</evidence>
<accession>A0A0F7P8B7</accession>
<organism evidence="1 4">
    <name type="scientific">Halanaeroarchaeum sulfurireducens</name>
    <dbReference type="NCBI Taxonomy" id="1604004"/>
    <lineage>
        <taxon>Archaea</taxon>
        <taxon>Methanobacteriati</taxon>
        <taxon>Methanobacteriota</taxon>
        <taxon>Stenosarchaea group</taxon>
        <taxon>Halobacteria</taxon>
        <taxon>Halobacteriales</taxon>
        <taxon>Halobacteriaceae</taxon>
        <taxon>Halanaeroarchaeum</taxon>
    </lineage>
</organism>
<dbReference type="Proteomes" id="UP000069906">
    <property type="component" value="Chromosome"/>
</dbReference>
<dbReference type="STRING" id="1604004.HLASA_0906"/>
<dbReference type="AlphaFoldDB" id="A0A0F7P8B7"/>
<reference evidence="2 3" key="3">
    <citation type="journal article" date="2016" name="Stand. Genomic Sci.">
        <title>Complete genome sequence of 'Halanaeroarchaeum sulfurireducens' M27-SA2, a sulfur-reducing and acetate-oxidizing haloarchaeon from the deep-sea hypersaline anoxic lake Medee.</title>
        <authorList>
            <person name="Messina E."/>
            <person name="Sorokin D.Y."/>
            <person name="Kublanov I.V."/>
            <person name="Toshchakov S."/>
            <person name="Lopatina A."/>
            <person name="Arcadi E."/>
            <person name="Smedile F."/>
            <person name="La Spada G."/>
            <person name="La Cono V."/>
            <person name="Yakimov M.M."/>
        </authorList>
    </citation>
    <scope>NUCLEOTIDE SEQUENCE [LARGE SCALE GENOMIC DNA]</scope>
    <source>
        <strain evidence="2 3">M27-SA2</strain>
    </source>
</reference>
<name>A0A0F7P8B7_9EURY</name>
<dbReference type="EMBL" id="CP008874">
    <property type="protein sequence ID" value="AKH97401.1"/>
    <property type="molecule type" value="Genomic_DNA"/>
</dbReference>
<dbReference type="PATRIC" id="fig|1604004.4.peg.949"/>
<evidence type="ECO:0000313" key="2">
    <source>
        <dbReference type="EMBL" id="ALG81803.1"/>
    </source>
</evidence>
<evidence type="ECO:0000313" key="3">
    <source>
        <dbReference type="Proteomes" id="UP000060390"/>
    </source>
</evidence>
<evidence type="ECO:0000313" key="4">
    <source>
        <dbReference type="Proteomes" id="UP000069906"/>
    </source>
</evidence>
<proteinExistence type="predicted"/>
<sequence>MIVVDTSAFVSLAVGDVLDIVLEEYSVHTTQHVHDELAETATSDDGHGDAADAVLDSVAAITVHESPDPSIETSRIDAGEASCIELANNEEASFLITDDLRALPELQALTDAQVAISPIVLRALVTRDVLSAAVARDRLDQIAQSRDWLGAPIYRRAQELFE</sequence>
<dbReference type="KEGG" id="hsf:HLASA_0906"/>
<reference evidence="3" key="2">
    <citation type="submission" date="2015-05" db="EMBL/GenBank/DDBJ databases">
        <title>Complete genome sequence of Halanaeroarchaeum sulfurireducens type strain M27-SA2, a sulfate-reducer haloarchaeon from marine anoxic lake Medee.</title>
        <authorList>
            <person name="Messina E."/>
            <person name="Kublanov I.V."/>
            <person name="Toshchakov S."/>
            <person name="Arcadi E."/>
            <person name="La Spada G."/>
            <person name="La Cono V."/>
            <person name="Yakimov M.M."/>
        </authorList>
    </citation>
    <scope>NUCLEOTIDE SEQUENCE [LARGE SCALE GENOMIC DNA]</scope>
    <source>
        <strain evidence="3">M27-SA2</strain>
    </source>
</reference>
<keyword evidence="4" id="KW-1185">Reference proteome</keyword>
<dbReference type="KEGG" id="hsu:HLASF_0909"/>
<gene>
    <name evidence="2" type="ORF">HLASA_0906</name>
    <name evidence="1" type="ORF">HLASF_0909</name>
</gene>
<dbReference type="HOGENOM" id="CLU_123158_1_0_2"/>